<dbReference type="EMBL" id="JASSOM010000046">
    <property type="protein sequence ID" value="MDK9362937.1"/>
    <property type="molecule type" value="Genomic_DNA"/>
</dbReference>
<protein>
    <submittedName>
        <fullName evidence="1">PD-(D/E)XK nuclease family protein</fullName>
    </submittedName>
</protein>
<accession>A0AAP4D0U8</accession>
<dbReference type="Pfam" id="PF14281">
    <property type="entry name" value="PDDEXK_4"/>
    <property type="match status" value="1"/>
</dbReference>
<gene>
    <name evidence="1" type="ORF">QQF32_06985</name>
</gene>
<comment type="caution">
    <text evidence="1">The sequence shown here is derived from an EMBL/GenBank/DDBJ whole genome shotgun (WGS) entry which is preliminary data.</text>
</comment>
<proteinExistence type="predicted"/>
<evidence type="ECO:0000313" key="1">
    <source>
        <dbReference type="EMBL" id="MDK9362937.1"/>
    </source>
</evidence>
<reference evidence="1 2" key="1">
    <citation type="submission" date="2023-06" db="EMBL/GenBank/DDBJ databases">
        <title>Identification and characterization of antibiotic-resistant Gram-negative bacteria.</title>
        <authorList>
            <person name="Cho G.-S."/>
            <person name="Lee J."/>
            <person name="Tai E."/>
            <person name="Jeong S."/>
            <person name="Kim I."/>
            <person name="Kim B.-E."/>
            <person name="Jeong M.-I."/>
            <person name="Oh K.-K."/>
            <person name="Franz C.M.A.P."/>
        </authorList>
    </citation>
    <scope>NUCLEOTIDE SEQUENCE [LARGE SCALE GENOMIC DNA]</scope>
    <source>
        <strain evidence="1 2">V106_12</strain>
    </source>
</reference>
<dbReference type="Proteomes" id="UP001223214">
    <property type="component" value="Unassembled WGS sequence"/>
</dbReference>
<sequence>MDLSEFKALLAHVKLLPHPSKAELNLFSIGARGHYENPISDLLAFFIDPDAGHDLSTLVLEALMECLPGAYGVALSSQPSREVMTATGSRIDILLESEEWVLALENKIWHQQNNPFADYREHLKLKHPNKSHLLVVLSPEGTAPSGWSGVSYRQFLAVLSPKLGMAYVESPLNKWLILLREFILHLESLMGKNVVASETEAFVLENLHNIQELILLKNTVVKSFQEECLRFLSDYFSDKDYEVSTALNHWEGYPALRFGLSHWQSHSDVVLFLNRTPGKRMEIRTYACNLTTTALREKAKQMLMSLESDNCWDERGGKILGITSYIDVSTDNKELLFTKVAEGIKVLDAFEGSAKRR</sequence>
<dbReference type="AlphaFoldDB" id="A0AAP4D0U8"/>
<organism evidence="1 2">
    <name type="scientific">Lelliottia wanjuensis</name>
    <dbReference type="NCBI Taxonomy" id="3050585"/>
    <lineage>
        <taxon>Bacteria</taxon>
        <taxon>Pseudomonadati</taxon>
        <taxon>Pseudomonadota</taxon>
        <taxon>Gammaproteobacteria</taxon>
        <taxon>Enterobacterales</taxon>
        <taxon>Enterobacteriaceae</taxon>
        <taxon>Lelliottia</taxon>
    </lineage>
</organism>
<dbReference type="InterPro" id="IPR029470">
    <property type="entry name" value="PDDEXK_4"/>
</dbReference>
<name>A0AAP4D0U8_9ENTR</name>
<dbReference type="RefSeq" id="WP_285149184.1">
    <property type="nucleotide sequence ID" value="NZ_JASSOM010000046.1"/>
</dbReference>
<evidence type="ECO:0000313" key="2">
    <source>
        <dbReference type="Proteomes" id="UP001223214"/>
    </source>
</evidence>
<keyword evidence="2" id="KW-1185">Reference proteome</keyword>